<protein>
    <recommendedName>
        <fullName evidence="2">DUF6603 domain-containing protein</fullName>
    </recommendedName>
</protein>
<dbReference type="InterPro" id="IPR046538">
    <property type="entry name" value="DUF6603"/>
</dbReference>
<dbReference type="Pfam" id="PF20248">
    <property type="entry name" value="DUF6603"/>
    <property type="match status" value="1"/>
</dbReference>
<feature type="region of interest" description="Disordered" evidence="1">
    <location>
        <begin position="876"/>
        <end position="896"/>
    </location>
</feature>
<dbReference type="EMBL" id="BMMH01000029">
    <property type="protein sequence ID" value="GGL42049.1"/>
    <property type="molecule type" value="Genomic_DNA"/>
</dbReference>
<evidence type="ECO:0000313" key="3">
    <source>
        <dbReference type="EMBL" id="GGL42049.1"/>
    </source>
</evidence>
<comment type="caution">
    <text evidence="3">The sequence shown here is derived from an EMBL/GenBank/DDBJ whole genome shotgun (WGS) entry which is preliminary data.</text>
</comment>
<dbReference type="Proteomes" id="UP000638263">
    <property type="component" value="Unassembled WGS sequence"/>
</dbReference>
<evidence type="ECO:0000259" key="2">
    <source>
        <dbReference type="Pfam" id="PF20248"/>
    </source>
</evidence>
<keyword evidence="4" id="KW-1185">Reference proteome</keyword>
<reference evidence="3" key="1">
    <citation type="journal article" date="2014" name="Int. J. Syst. Evol. Microbiol.">
        <title>Complete genome sequence of Corynebacterium casei LMG S-19264T (=DSM 44701T), isolated from a smear-ripened cheese.</title>
        <authorList>
            <consortium name="US DOE Joint Genome Institute (JGI-PGF)"/>
            <person name="Walter F."/>
            <person name="Albersmeier A."/>
            <person name="Kalinowski J."/>
            <person name="Ruckert C."/>
        </authorList>
    </citation>
    <scope>NUCLEOTIDE SEQUENCE</scope>
    <source>
        <strain evidence="3">CGMCC 4.3508</strain>
    </source>
</reference>
<dbReference type="AlphaFoldDB" id="A0A917RY61"/>
<gene>
    <name evidence="3" type="ORF">GCM10011588_66010</name>
</gene>
<sequence length="964" mass="102924">MTSYESDARTVADILADYGIHPEGVDSMPGVSLAPRIRTRKTGSSTREDPLVVWGESDDDAKRFVFLLAGVQAPNEDPIYVALSASKTDYKLGHLPLVGGNVPEYGDVVLDYGGTGLVTGTLGPDDLARINSSLSAVDSSFPLRFPSKFKGLTRTTGCAFLNFRLLDKGHLIFVPHLTQNSVPAWTDVDSGIGSLYVRRLGCTYEPHDGGLFTLKAWVDGTVAIGKAADPDPAERKDAQSGDKGIALEVIGLSLGFTTNADYTWSLVVGLPEGYGLHFVRKPVEIGGGFAVIHDRPEYEILAEGGVALSMPGLNFELLGAYARAHPGNVSPAFPMVFLFLLLRLTAEAENTLPQGVEVFPGVMLTGLCFGIGMNCELQVPGPAQVSQFPLLAPLMPGGSATNSPLEVVDRLTSADGDRHTVWVTPQDGAFWFAVGVAANIVEVFDIWALLVVSLPQSGEWAGALIGTLDMSEFRNIFKVKAAIEAEVSADLIAVGATLAPNSYLFSEDFISISGAIDLYVYIGGDYRNQWVLTAGGYPVGYTRPGYYPNVRDRLGISARTPVGKNQWQGVSGQAYLMFSNSGMAVGASLTFTLVDLKIWKLSIKGWFAASFDFWVQWHPFYIDASVRLSAGLQVKLLVTVKLEVSVGLSIWMPRFGGRAEIRLPFGVKFYPTFGSDPAPQAPLSWDEYVQQMLPGDGRMLARAESGLLPVPGAPDADGSTSGARDSGPDDVWNVSVHGFVFSTSCAVPSTSIVVNGSQSSAAHATTDAENGRGLNVRPMGHGKGEGLESIHTVTITHEDTGHPVDLHEQHWVVDHVAQGVPEALWGKPLDRGAAPDLSSSGLVDAYTGLRVRIPDATLGACIPAIDSEDLAVEPVDPDSSLPIAPTATTPPDQLLPSAGPRAVAVIATTLTAQAAARSRLDAALRRCRTLTGDIRDYSPHTDDALTHYEARVRHGLYTTDPLTL</sequence>
<accession>A0A917RY61</accession>
<name>A0A917RY61_9NOCA</name>
<reference evidence="3" key="2">
    <citation type="submission" date="2020-09" db="EMBL/GenBank/DDBJ databases">
        <authorList>
            <person name="Sun Q."/>
            <person name="Zhou Y."/>
        </authorList>
    </citation>
    <scope>NUCLEOTIDE SEQUENCE</scope>
    <source>
        <strain evidence="3">CGMCC 4.3508</strain>
    </source>
</reference>
<feature type="region of interest" description="Disordered" evidence="1">
    <location>
        <begin position="707"/>
        <end position="728"/>
    </location>
</feature>
<evidence type="ECO:0000313" key="4">
    <source>
        <dbReference type="Proteomes" id="UP000638263"/>
    </source>
</evidence>
<feature type="domain" description="DUF6603" evidence="2">
    <location>
        <begin position="244"/>
        <end position="742"/>
    </location>
</feature>
<evidence type="ECO:0000256" key="1">
    <source>
        <dbReference type="SAM" id="MobiDB-lite"/>
    </source>
</evidence>
<proteinExistence type="predicted"/>
<organism evidence="3 4">
    <name type="scientific">Nocardia jinanensis</name>
    <dbReference type="NCBI Taxonomy" id="382504"/>
    <lineage>
        <taxon>Bacteria</taxon>
        <taxon>Bacillati</taxon>
        <taxon>Actinomycetota</taxon>
        <taxon>Actinomycetes</taxon>
        <taxon>Mycobacteriales</taxon>
        <taxon>Nocardiaceae</taxon>
        <taxon>Nocardia</taxon>
    </lineage>
</organism>